<evidence type="ECO:0008006" key="4">
    <source>
        <dbReference type="Google" id="ProtNLM"/>
    </source>
</evidence>
<dbReference type="Proteomes" id="UP000887575">
    <property type="component" value="Unassembled WGS sequence"/>
</dbReference>
<evidence type="ECO:0000256" key="1">
    <source>
        <dbReference type="SAM" id="MobiDB-lite"/>
    </source>
</evidence>
<dbReference type="AlphaFoldDB" id="A0AAF3EML2"/>
<dbReference type="SUPFAM" id="SSF57903">
    <property type="entry name" value="FYVE/PHD zinc finger"/>
    <property type="match status" value="1"/>
</dbReference>
<sequence length="266" mass="30447">MNKGLSLGVLEEGIAEPLQVAQYDLNLAGPIKAIKKVEHFERIWNQMESLKFDDKQDTGQASETQPPPPVNPSAIEPKDLCAICERPVLDESFSYRSSCSSRYHQFCYLTIFYISDVPVHPIHSYCLPLQLEFFEENAWNLVAEYKKGIIDVSEWKVKSQTEPEIVIPPELVDMGEIEDEDEDDFANSEGDDGEANYQQDPCAVCGGSTLERGDFLLGCYECRMSRCHHSCMTDAEREIIRTTGRWWCENCKEEGNTFLHHFDLFR</sequence>
<accession>A0AAF3EML2</accession>
<proteinExistence type="predicted"/>
<reference evidence="3" key="1">
    <citation type="submission" date="2024-02" db="UniProtKB">
        <authorList>
            <consortium name="WormBaseParasite"/>
        </authorList>
    </citation>
    <scope>IDENTIFICATION</scope>
</reference>
<dbReference type="WBParaSite" id="MBELARI_LOCUS15279">
    <property type="protein sequence ID" value="MBELARI_LOCUS15279"/>
    <property type="gene ID" value="MBELARI_LOCUS15279"/>
</dbReference>
<keyword evidence="2" id="KW-1185">Reference proteome</keyword>
<dbReference type="InterPro" id="IPR013083">
    <property type="entry name" value="Znf_RING/FYVE/PHD"/>
</dbReference>
<evidence type="ECO:0000313" key="3">
    <source>
        <dbReference type="WBParaSite" id="MBELARI_LOCUS15279"/>
    </source>
</evidence>
<dbReference type="Gene3D" id="3.30.40.10">
    <property type="entry name" value="Zinc/RING finger domain, C3HC4 (zinc finger)"/>
    <property type="match status" value="1"/>
</dbReference>
<evidence type="ECO:0000313" key="2">
    <source>
        <dbReference type="Proteomes" id="UP000887575"/>
    </source>
</evidence>
<organism evidence="2 3">
    <name type="scientific">Mesorhabditis belari</name>
    <dbReference type="NCBI Taxonomy" id="2138241"/>
    <lineage>
        <taxon>Eukaryota</taxon>
        <taxon>Metazoa</taxon>
        <taxon>Ecdysozoa</taxon>
        <taxon>Nematoda</taxon>
        <taxon>Chromadorea</taxon>
        <taxon>Rhabditida</taxon>
        <taxon>Rhabditina</taxon>
        <taxon>Rhabditomorpha</taxon>
        <taxon>Rhabditoidea</taxon>
        <taxon>Rhabditidae</taxon>
        <taxon>Mesorhabditinae</taxon>
        <taxon>Mesorhabditis</taxon>
    </lineage>
</organism>
<name>A0AAF3EML2_9BILA</name>
<protein>
    <recommendedName>
        <fullName evidence="4">PHD-type domain-containing protein</fullName>
    </recommendedName>
</protein>
<feature type="region of interest" description="Disordered" evidence="1">
    <location>
        <begin position="54"/>
        <end position="73"/>
    </location>
</feature>
<dbReference type="InterPro" id="IPR011011">
    <property type="entry name" value="Znf_FYVE_PHD"/>
</dbReference>